<dbReference type="AlphaFoldDB" id="A0A6J4PR24"/>
<feature type="region of interest" description="Disordered" evidence="1">
    <location>
        <begin position="86"/>
        <end position="181"/>
    </location>
</feature>
<sequence length="181" mass="20582">AAGPPPLRDLRQPGFGLYGRDLRRLGRLFVRGGLRPRGGRPRPSGRRHRPERVRGGRPALGVRQEPGLAGGRRLLWRSARLRRLRGRPARPARGRHRGLPGLLRLRRLEARPLPPRRRSGPLRRAPHTPGRPLRRRPRGPRTPAAPLARGARRHERPHGQHRALPDPGRDLRPQEEGARRL</sequence>
<feature type="compositionally biased region" description="Basic residues" evidence="1">
    <location>
        <begin position="37"/>
        <end position="51"/>
    </location>
</feature>
<feature type="compositionally biased region" description="Basic residues" evidence="1">
    <location>
        <begin position="150"/>
        <end position="161"/>
    </location>
</feature>
<accession>A0A6J4PR24</accession>
<evidence type="ECO:0000313" key="2">
    <source>
        <dbReference type="EMBL" id="CAA9423039.1"/>
    </source>
</evidence>
<feature type="compositionally biased region" description="Basic residues" evidence="1">
    <location>
        <begin position="114"/>
        <end position="139"/>
    </location>
</feature>
<reference evidence="2" key="1">
    <citation type="submission" date="2020-02" db="EMBL/GenBank/DDBJ databases">
        <authorList>
            <person name="Meier V. D."/>
        </authorList>
    </citation>
    <scope>NUCLEOTIDE SEQUENCE</scope>
    <source>
        <strain evidence="2">AVDCRST_MAG22</strain>
    </source>
</reference>
<name>A0A6J4PR24_9ACTN</name>
<keyword evidence="2" id="KW-0808">Transferase</keyword>
<feature type="compositionally biased region" description="Basic residues" evidence="1">
    <location>
        <begin position="86"/>
        <end position="98"/>
    </location>
</feature>
<feature type="non-terminal residue" evidence="2">
    <location>
        <position position="1"/>
    </location>
</feature>
<feature type="region of interest" description="Disordered" evidence="1">
    <location>
        <begin position="32"/>
        <end position="66"/>
    </location>
</feature>
<feature type="compositionally biased region" description="Basic and acidic residues" evidence="1">
    <location>
        <begin position="163"/>
        <end position="181"/>
    </location>
</feature>
<organism evidence="2">
    <name type="scientific">uncultured Rubrobacteraceae bacterium</name>
    <dbReference type="NCBI Taxonomy" id="349277"/>
    <lineage>
        <taxon>Bacteria</taxon>
        <taxon>Bacillati</taxon>
        <taxon>Actinomycetota</taxon>
        <taxon>Rubrobacteria</taxon>
        <taxon>Rubrobacterales</taxon>
        <taxon>Rubrobacteraceae</taxon>
        <taxon>environmental samples</taxon>
    </lineage>
</organism>
<evidence type="ECO:0000256" key="1">
    <source>
        <dbReference type="SAM" id="MobiDB-lite"/>
    </source>
</evidence>
<gene>
    <name evidence="2" type="ORF">AVDCRST_MAG22-2716</name>
</gene>
<protein>
    <submittedName>
        <fullName evidence="2">CDP-diacylglycerol--serine O-phosphatidyltransferase</fullName>
        <ecNumber evidence="2">2.7.8.8</ecNumber>
    </submittedName>
</protein>
<feature type="non-terminal residue" evidence="2">
    <location>
        <position position="181"/>
    </location>
</feature>
<dbReference type="EC" id="2.7.8.8" evidence="2"/>
<dbReference type="GO" id="GO:0003882">
    <property type="term" value="F:CDP-diacylglycerol-serine O-phosphatidyltransferase activity"/>
    <property type="evidence" value="ECO:0007669"/>
    <property type="project" value="UniProtKB-EC"/>
</dbReference>
<dbReference type="EMBL" id="CADCUV010000121">
    <property type="protein sequence ID" value="CAA9423039.1"/>
    <property type="molecule type" value="Genomic_DNA"/>
</dbReference>
<proteinExistence type="predicted"/>